<dbReference type="RefSeq" id="WP_129886057.1">
    <property type="nucleotide sequence ID" value="NZ_CP035758.1"/>
</dbReference>
<dbReference type="EMBL" id="CP035758">
    <property type="protein sequence ID" value="QBD75459.1"/>
    <property type="molecule type" value="Genomic_DNA"/>
</dbReference>
<accession>A0A4P6JJZ9</accession>
<dbReference type="Gene3D" id="3.40.630.30">
    <property type="match status" value="1"/>
</dbReference>
<sequence length="452" mass="50963">MTPNDSFRRELGNGLIMRWSTAEDIEGIATLHAMVHRQSPEDPPNADYLTAIQALMNGDYPVMGPNDFGLIEDTSREGNPVVATTCLWQHTWAYEGIPFGVGRPEAVATDPAYRHRGLVRALFEMVHARSEARGDLVQAITGIAYFYRQFGYEYALELEDRRSTPLALIPQAKEGKSEPFSLREATAADIPEIERLYYRRQSSSIVWSLPTREQWLYEIETWKRHPELRHTLNFQMILNEFGQTIGFVACDAYRRDTTLGVWLLELAEGVNMQAVMPSLLRALQAIALSTGLAKPNQPALQELSFSLGTTHPIHEVLGDALDRPKEPPYAWYMRVKDLPGFLRHIAPALDKRLAASPMAGYTGEIKLDFYRGGLRLVFEHGSLRSAEDWRVPIYGSEGDAGFPPMVFWQVLFGHRSIGALRHIFPDIWVSHEAGLVLKALFPTRPSYVLAGN</sequence>
<keyword evidence="1" id="KW-0808">Transferase</keyword>
<reference evidence="1 2" key="1">
    <citation type="submission" date="2019-01" db="EMBL/GenBank/DDBJ databases">
        <title>Ktedonosporobacter rubrisoli SCAWS-G2.</title>
        <authorList>
            <person name="Huang Y."/>
            <person name="Yan B."/>
        </authorList>
    </citation>
    <scope>NUCLEOTIDE SEQUENCE [LARGE SCALE GENOMIC DNA]</scope>
    <source>
        <strain evidence="1 2">SCAWS-G2</strain>
    </source>
</reference>
<dbReference type="AlphaFoldDB" id="A0A4P6JJZ9"/>
<dbReference type="GO" id="GO:0016740">
    <property type="term" value="F:transferase activity"/>
    <property type="evidence" value="ECO:0007669"/>
    <property type="project" value="UniProtKB-KW"/>
</dbReference>
<protein>
    <submittedName>
        <fullName evidence="1">GNAT family N-acetyltransferase</fullName>
    </submittedName>
</protein>
<dbReference type="OrthoDB" id="157327at2"/>
<keyword evidence="2" id="KW-1185">Reference proteome</keyword>
<dbReference type="InterPro" id="IPR016181">
    <property type="entry name" value="Acyl_CoA_acyltransferase"/>
</dbReference>
<organism evidence="1 2">
    <name type="scientific">Ktedonosporobacter rubrisoli</name>
    <dbReference type="NCBI Taxonomy" id="2509675"/>
    <lineage>
        <taxon>Bacteria</taxon>
        <taxon>Bacillati</taxon>
        <taxon>Chloroflexota</taxon>
        <taxon>Ktedonobacteria</taxon>
        <taxon>Ktedonobacterales</taxon>
        <taxon>Ktedonosporobacteraceae</taxon>
        <taxon>Ktedonosporobacter</taxon>
    </lineage>
</organism>
<dbReference type="Proteomes" id="UP000290365">
    <property type="component" value="Chromosome"/>
</dbReference>
<evidence type="ECO:0000313" key="2">
    <source>
        <dbReference type="Proteomes" id="UP000290365"/>
    </source>
</evidence>
<dbReference type="Pfam" id="PF13527">
    <property type="entry name" value="Acetyltransf_9"/>
    <property type="match status" value="1"/>
</dbReference>
<name>A0A4P6JJZ9_KTERU</name>
<dbReference type="SUPFAM" id="SSF55729">
    <property type="entry name" value="Acyl-CoA N-acyltransferases (Nat)"/>
    <property type="match status" value="1"/>
</dbReference>
<evidence type="ECO:0000313" key="1">
    <source>
        <dbReference type="EMBL" id="QBD75459.1"/>
    </source>
</evidence>
<gene>
    <name evidence="1" type="ORF">EPA93_05360</name>
</gene>
<dbReference type="KEGG" id="kbs:EPA93_05360"/>
<proteinExistence type="predicted"/>